<keyword evidence="1" id="KW-0808">Transferase</keyword>
<dbReference type="CDD" id="cd16440">
    <property type="entry name" value="beta_Kdo_transferase_KpsC_1"/>
    <property type="match status" value="1"/>
</dbReference>
<name>A0A2U2C8J4_9RHOB</name>
<dbReference type="GO" id="GO:0016740">
    <property type="term" value="F:transferase activity"/>
    <property type="evidence" value="ECO:0007669"/>
    <property type="project" value="UniProtKB-KW"/>
</dbReference>
<protein>
    <submittedName>
        <fullName evidence="1">Beta-3-deoxy-D-manno-oct-2-ulosonic acid transferase</fullName>
    </submittedName>
</protein>
<dbReference type="GeneID" id="94365737"/>
<dbReference type="GO" id="GO:0000271">
    <property type="term" value="P:polysaccharide biosynthetic process"/>
    <property type="evidence" value="ECO:0007669"/>
    <property type="project" value="InterPro"/>
</dbReference>
<dbReference type="AlphaFoldDB" id="A0A2U2C8J4"/>
<comment type="caution">
    <text evidence="1">The sequence shown here is derived from an EMBL/GenBank/DDBJ whole genome shotgun (WGS) entry which is preliminary data.</text>
</comment>
<dbReference type="Pfam" id="PF05159">
    <property type="entry name" value="Capsule_synth"/>
    <property type="match status" value="3"/>
</dbReference>
<dbReference type="EMBL" id="QEYD01000007">
    <property type="protein sequence ID" value="PWE28187.1"/>
    <property type="molecule type" value="Genomic_DNA"/>
</dbReference>
<organism evidence="1 2">
    <name type="scientific">Pararhodobacter marinus</name>
    <dbReference type="NCBI Taxonomy" id="2184063"/>
    <lineage>
        <taxon>Bacteria</taxon>
        <taxon>Pseudomonadati</taxon>
        <taxon>Pseudomonadota</taxon>
        <taxon>Alphaproteobacteria</taxon>
        <taxon>Rhodobacterales</taxon>
        <taxon>Paracoccaceae</taxon>
        <taxon>Pararhodobacter</taxon>
    </lineage>
</organism>
<evidence type="ECO:0000313" key="1">
    <source>
        <dbReference type="EMBL" id="PWE28187.1"/>
    </source>
</evidence>
<dbReference type="Proteomes" id="UP000244940">
    <property type="component" value="Unassembled WGS sequence"/>
</dbReference>
<dbReference type="RefSeq" id="WP_109533694.1">
    <property type="nucleotide sequence ID" value="NZ_QEYD01000007.1"/>
</dbReference>
<gene>
    <name evidence="1" type="ORF">C4N9_12630</name>
</gene>
<dbReference type="OrthoDB" id="543755at2"/>
<sequence>MADAPPRRLIATSLGFLGPRAPSRRVRRILELALARPVPGWPGPGDAVLAWGHSPRAYRAEWLARRSGAPMLRIEDAWLRSVHPGRVAGEPPMGLLIDRLGMPYDPAQPSELEQLLATHPLDDGALMASARDCLARLRALHLSKYNAHDPALPPPPPGYVLIVDQVRDDAALLQGGLGGAEGAAKRFRDMLLAARIEHPHAPILIRAHPETTGGARAGYFSAADTDNQISFVDGPHSPWSLLDGAIAVYTVSSQLGFEAILAGHRPRVFGQPFYAGWGLSEDEDPLPRRQRALTRLQLFAIAMLVYPAWYDPLRDRLCDLGEVIDQLEARVTAFRQDRAGHVAAGISRWKRGAMQRFFGRERPVRFAEEGATLAWASKTGPDFTGLRVEDGFLRSKGLGAELVPPLSLAVDDLGIYYDPTRESRLERLIATPLRADQARRAHALREAVLAAGVTKYNLNGSTGAFAAQVAALKAARPDAAVILIPGQVEDDASIRLGAGAIRTNRALLDAAREAEPEAILLYKPHPDVEAGLRPGAVPDAGDLADLVLSGVDAQTALTLADRVWTMTSGLGFEALLRGIPVTVTGAPFYAGWGLTEDRGDVPDRRLAVHPRPTLDQLVHAALIAYPRYLDPVTGQLCPPELAVERLACGHGGRQGNALRLVSKLQGAFASYAWLWR</sequence>
<proteinExistence type="predicted"/>
<reference evidence="1 2" key="1">
    <citation type="submission" date="2018-05" db="EMBL/GenBank/DDBJ databases">
        <title>Pararhodobacter marina sp. nov., isolated from deep-sea water of the Indian Ocean.</title>
        <authorList>
            <person name="Lai Q.Sr."/>
            <person name="Liu X."/>
            <person name="Shao Z."/>
        </authorList>
    </citation>
    <scope>NUCLEOTIDE SEQUENCE [LARGE SCALE GENOMIC DNA]</scope>
    <source>
        <strain evidence="1 2">CIC4N-9</strain>
    </source>
</reference>
<dbReference type="GO" id="GO:0015774">
    <property type="term" value="P:polysaccharide transport"/>
    <property type="evidence" value="ECO:0007669"/>
    <property type="project" value="InterPro"/>
</dbReference>
<evidence type="ECO:0000313" key="2">
    <source>
        <dbReference type="Proteomes" id="UP000244940"/>
    </source>
</evidence>
<keyword evidence="2" id="KW-1185">Reference proteome</keyword>
<dbReference type="CDD" id="cd16439">
    <property type="entry name" value="beta_Kdo_transferase_KpsC_2"/>
    <property type="match status" value="1"/>
</dbReference>
<dbReference type="InterPro" id="IPR007833">
    <property type="entry name" value="Capsule_polysaccharide_synth"/>
</dbReference>
<accession>A0A2U2C8J4</accession>